<evidence type="ECO:0008006" key="3">
    <source>
        <dbReference type="Google" id="ProtNLM"/>
    </source>
</evidence>
<sequence length="170" mass="18549">MTALSVRKVGEVAGLNPTLVTYHFGSIGRLLEELCQSNLDILQSGWDGLEEQDNLDDILRTWLEPMFLPAAFTSEGRALLVLDEIGAHGEGALRQIVLDTTLALAHRLVALVKPYCPHLEEVEVIARLRLIAGAVLGPPPRNRGEPLMQDGTSLVDMRFVLPFARAALGC</sequence>
<dbReference type="EMBL" id="SSHH01000002">
    <property type="protein sequence ID" value="TIX50686.1"/>
    <property type="molecule type" value="Genomic_DNA"/>
</dbReference>
<dbReference type="Proteomes" id="UP000309389">
    <property type="component" value="Unassembled WGS sequence"/>
</dbReference>
<accession>A0A4T3F748</accession>
<keyword evidence="2" id="KW-1185">Reference proteome</keyword>
<organism evidence="1 2">
    <name type="scientific">Alteraurantiacibacter aquimixticola</name>
    <dbReference type="NCBI Taxonomy" id="2489173"/>
    <lineage>
        <taxon>Bacteria</taxon>
        <taxon>Pseudomonadati</taxon>
        <taxon>Pseudomonadota</taxon>
        <taxon>Alphaproteobacteria</taxon>
        <taxon>Sphingomonadales</taxon>
        <taxon>Erythrobacteraceae</taxon>
        <taxon>Alteraurantiacibacter</taxon>
    </lineage>
</organism>
<protein>
    <recommendedName>
        <fullName evidence="3">TetR/AcrR family transcriptional regulator</fullName>
    </recommendedName>
</protein>
<dbReference type="Gene3D" id="1.10.357.10">
    <property type="entry name" value="Tetracycline Repressor, domain 2"/>
    <property type="match status" value="1"/>
</dbReference>
<comment type="caution">
    <text evidence="1">The sequence shown here is derived from an EMBL/GenBank/DDBJ whole genome shotgun (WGS) entry which is preliminary data.</text>
</comment>
<reference evidence="1 2" key="1">
    <citation type="submission" date="2019-04" db="EMBL/GenBank/DDBJ databases">
        <title>Altererythrobacter aquimixticola sp. nov., isolated from sediment of junction between the ocean and a freshwater spring.</title>
        <authorList>
            <person name="Yoon J.-H."/>
        </authorList>
    </citation>
    <scope>NUCLEOTIDE SEQUENCE [LARGE SCALE GENOMIC DNA]</scope>
    <source>
        <strain evidence="1 2">SSKS-13</strain>
    </source>
</reference>
<evidence type="ECO:0000313" key="1">
    <source>
        <dbReference type="EMBL" id="TIX50686.1"/>
    </source>
</evidence>
<gene>
    <name evidence="1" type="ORF">E5222_10575</name>
</gene>
<proteinExistence type="predicted"/>
<evidence type="ECO:0000313" key="2">
    <source>
        <dbReference type="Proteomes" id="UP000309389"/>
    </source>
</evidence>
<dbReference type="AlphaFoldDB" id="A0A4T3F748"/>
<name>A0A4T3F748_9SPHN</name>